<accession>A0A0G0X8U2</accession>
<gene>
    <name evidence="2" type="ORF">UU80_C0030G0002</name>
</gene>
<dbReference type="EMBL" id="LCCA01000030">
    <property type="protein sequence ID" value="KKS21350.1"/>
    <property type="molecule type" value="Genomic_DNA"/>
</dbReference>
<proteinExistence type="predicted"/>
<keyword evidence="1" id="KW-1133">Transmembrane helix</keyword>
<feature type="transmembrane region" description="Helical" evidence="1">
    <location>
        <begin position="6"/>
        <end position="23"/>
    </location>
</feature>
<dbReference type="Proteomes" id="UP000034920">
    <property type="component" value="Unassembled WGS sequence"/>
</dbReference>
<evidence type="ECO:0000313" key="2">
    <source>
        <dbReference type="EMBL" id="KKS21350.1"/>
    </source>
</evidence>
<name>A0A0G0X8U2_UNCKA</name>
<evidence type="ECO:0000256" key="1">
    <source>
        <dbReference type="SAM" id="Phobius"/>
    </source>
</evidence>
<keyword evidence="1" id="KW-0472">Membrane</keyword>
<keyword evidence="1" id="KW-0812">Transmembrane</keyword>
<comment type="caution">
    <text evidence="2">The sequence shown here is derived from an EMBL/GenBank/DDBJ whole genome shotgun (WGS) entry which is preliminary data.</text>
</comment>
<dbReference type="AlphaFoldDB" id="A0A0G0X8U2"/>
<reference evidence="2 3" key="1">
    <citation type="journal article" date="2015" name="Nature">
        <title>rRNA introns, odd ribosomes, and small enigmatic genomes across a large radiation of phyla.</title>
        <authorList>
            <person name="Brown C.T."/>
            <person name="Hug L.A."/>
            <person name="Thomas B.C."/>
            <person name="Sharon I."/>
            <person name="Castelle C.J."/>
            <person name="Singh A."/>
            <person name="Wilkins M.J."/>
            <person name="Williams K.H."/>
            <person name="Banfield J.F."/>
        </authorList>
    </citation>
    <scope>NUCLEOTIDE SEQUENCE [LARGE SCALE GENOMIC DNA]</scope>
</reference>
<organism evidence="2 3">
    <name type="scientific">candidate division WWE3 bacterium GW2011_GWA1_41_8</name>
    <dbReference type="NCBI Taxonomy" id="1619103"/>
    <lineage>
        <taxon>Bacteria</taxon>
        <taxon>Katanobacteria</taxon>
    </lineage>
</organism>
<sequence length="131" mass="14918">MNKILLIISSAVILFAILGIFLYKNFRINKNIPRELSFAPYGELVIDESNIEKLDKGLFVTFERDNTVKFIVYKNNVATSKVPFTEDVTLVSSEGKTLTEADFQKEDMIVLRYADLETGQLIGETVINYSR</sequence>
<protein>
    <submittedName>
        <fullName evidence="2">Uncharacterized protein</fullName>
    </submittedName>
</protein>
<evidence type="ECO:0000313" key="3">
    <source>
        <dbReference type="Proteomes" id="UP000034920"/>
    </source>
</evidence>